<dbReference type="RefSeq" id="WP_031392769.1">
    <property type="nucleotide sequence ID" value="NZ_JPNB01000003.1"/>
</dbReference>
<dbReference type="GO" id="GO:0009253">
    <property type="term" value="P:peptidoglycan catabolic process"/>
    <property type="evidence" value="ECO:0007669"/>
    <property type="project" value="InterPro"/>
</dbReference>
<protein>
    <submittedName>
        <fullName evidence="4">N-acetylmuramoyl-L-alanine amidase</fullName>
    </submittedName>
</protein>
<dbReference type="PANTHER" id="PTHR30404">
    <property type="entry name" value="N-ACETYLMURAMOYL-L-ALANINE AMIDASE"/>
    <property type="match status" value="1"/>
</dbReference>
<dbReference type="GO" id="GO:0008745">
    <property type="term" value="F:N-acetylmuramoyl-L-alanine amidase activity"/>
    <property type="evidence" value="ECO:0007669"/>
    <property type="project" value="InterPro"/>
</dbReference>
<dbReference type="InterPro" id="IPR050695">
    <property type="entry name" value="N-acetylmuramoyl_amidase_3"/>
</dbReference>
<proteinExistence type="predicted"/>
<keyword evidence="5" id="KW-1185">Reference proteome</keyword>
<dbReference type="OrthoDB" id="43070at2"/>
<evidence type="ECO:0000313" key="4">
    <source>
        <dbReference type="EMBL" id="TCL54431.1"/>
    </source>
</evidence>
<name>A0A4R1QNL7_9FIRM</name>
<dbReference type="Proteomes" id="UP000295718">
    <property type="component" value="Unassembled WGS sequence"/>
</dbReference>
<dbReference type="EMBL" id="SLUO01000020">
    <property type="protein sequence ID" value="TCL54431.1"/>
    <property type="molecule type" value="Genomic_DNA"/>
</dbReference>
<evidence type="ECO:0000259" key="3">
    <source>
        <dbReference type="SMART" id="SM00646"/>
    </source>
</evidence>
<dbReference type="SMART" id="SM00646">
    <property type="entry name" value="Ami_3"/>
    <property type="match status" value="1"/>
</dbReference>
<evidence type="ECO:0000256" key="2">
    <source>
        <dbReference type="SAM" id="Phobius"/>
    </source>
</evidence>
<comment type="caution">
    <text evidence="4">The sequence shown here is derived from an EMBL/GenBank/DDBJ whole genome shotgun (WGS) entry which is preliminary data.</text>
</comment>
<dbReference type="CDD" id="cd02696">
    <property type="entry name" value="MurNAc-LAA"/>
    <property type="match status" value="1"/>
</dbReference>
<dbReference type="Gene3D" id="3.40.630.40">
    <property type="entry name" value="Zn-dependent exopeptidases"/>
    <property type="match status" value="1"/>
</dbReference>
<dbReference type="InterPro" id="IPR002508">
    <property type="entry name" value="MurNAc-LAA_cat"/>
</dbReference>
<keyword evidence="2" id="KW-0812">Transmembrane</keyword>
<feature type="domain" description="MurNAc-LAA" evidence="3">
    <location>
        <begin position="226"/>
        <end position="342"/>
    </location>
</feature>
<dbReference type="SUPFAM" id="SSF53187">
    <property type="entry name" value="Zn-dependent exopeptidases"/>
    <property type="match status" value="1"/>
</dbReference>
<dbReference type="STRING" id="1469948.GCA_000732725_04166"/>
<keyword evidence="2" id="KW-1133">Transmembrane helix</keyword>
<reference evidence="4 5" key="1">
    <citation type="submission" date="2019-03" db="EMBL/GenBank/DDBJ databases">
        <title>Genomic Encyclopedia of Type Strains, Phase IV (KMG-IV): sequencing the most valuable type-strain genomes for metagenomic binning, comparative biology and taxonomic classification.</title>
        <authorList>
            <person name="Goeker M."/>
        </authorList>
    </citation>
    <scope>NUCLEOTIDE SEQUENCE [LARGE SCALE GENOMIC DNA]</scope>
    <source>
        <strain evidence="4 5">DSM 100556</strain>
    </source>
</reference>
<dbReference type="AlphaFoldDB" id="A0A4R1QNL7"/>
<keyword evidence="2" id="KW-0472">Membrane</keyword>
<evidence type="ECO:0000256" key="1">
    <source>
        <dbReference type="ARBA" id="ARBA00022801"/>
    </source>
</evidence>
<gene>
    <name evidence="4" type="ORF">EDD76_12034</name>
</gene>
<organism evidence="4 5">
    <name type="scientific">Kineothrix alysoides</name>
    <dbReference type="NCBI Taxonomy" id="1469948"/>
    <lineage>
        <taxon>Bacteria</taxon>
        <taxon>Bacillati</taxon>
        <taxon>Bacillota</taxon>
        <taxon>Clostridia</taxon>
        <taxon>Lachnospirales</taxon>
        <taxon>Lachnospiraceae</taxon>
        <taxon>Kineothrix</taxon>
    </lineage>
</organism>
<sequence>MRQQLMRKTVIYSVIFAVAAMAFIVYTASHKVIIIADVAQDEVQAKAQSEGRASEEKNLLFFGENAQNADYLCIPFQEGIKAETVKIENHYMDHELWISFENDCSDFYKNNPITGNKDNINNGYYEQEEEKTILKFSLTGVFEYRSILEENNLYIEFLPPKEMYEKIVVIDPAGGGKENGARKGLLSEKEVTLEIAKKLKEKLDATDIKVYYTRMEDVYPDEESRVAIANDTRADMLIRIQVGANVDPSLFGTQAVYNESYFIPEFNSIELADLLEREVVTAIQGKAVGLVAAKESEYVLQEAMVPAAGIRVGYITNEKEEAFLKSEAYLEKVADGIYNAILKAYE</sequence>
<dbReference type="PANTHER" id="PTHR30404:SF0">
    <property type="entry name" value="N-ACETYLMURAMOYL-L-ALANINE AMIDASE AMIC"/>
    <property type="match status" value="1"/>
</dbReference>
<accession>A0A4R1QNL7</accession>
<feature type="transmembrane region" description="Helical" evidence="2">
    <location>
        <begin position="9"/>
        <end position="28"/>
    </location>
</feature>
<dbReference type="GO" id="GO:0030288">
    <property type="term" value="C:outer membrane-bounded periplasmic space"/>
    <property type="evidence" value="ECO:0007669"/>
    <property type="project" value="TreeGrafter"/>
</dbReference>
<keyword evidence="1" id="KW-0378">Hydrolase</keyword>
<evidence type="ECO:0000313" key="5">
    <source>
        <dbReference type="Proteomes" id="UP000295718"/>
    </source>
</evidence>
<dbReference type="Pfam" id="PF01520">
    <property type="entry name" value="Amidase_3"/>
    <property type="match status" value="1"/>
</dbReference>